<reference evidence="3" key="1">
    <citation type="submission" date="2022-04" db="EMBL/GenBank/DDBJ databases">
        <title>Human microbiome associated bacterial genomes.</title>
        <authorList>
            <person name="Sandstrom S."/>
            <person name="Salamzade R."/>
            <person name="Kalan L.R."/>
        </authorList>
    </citation>
    <scope>NUCLEOTIDE SEQUENCE</scope>
    <source>
        <strain evidence="3">P3-SID1762</strain>
    </source>
</reference>
<dbReference type="Gene3D" id="2.120.10.30">
    <property type="entry name" value="TolB, C-terminal domain"/>
    <property type="match status" value="1"/>
</dbReference>
<dbReference type="PANTHER" id="PTHR19328">
    <property type="entry name" value="HEDGEHOG-INTERACTING PROTEIN"/>
    <property type="match status" value="1"/>
</dbReference>
<keyword evidence="1" id="KW-0732">Signal</keyword>
<dbReference type="EMBL" id="JALXTC010000059">
    <property type="protein sequence ID" value="MCT2118443.1"/>
    <property type="molecule type" value="Genomic_DNA"/>
</dbReference>
<dbReference type="InterPro" id="IPR011042">
    <property type="entry name" value="6-blade_b-propeller_TolB-like"/>
</dbReference>
<dbReference type="InterPro" id="IPR011041">
    <property type="entry name" value="Quinoprot_gluc/sorb_DH_b-prop"/>
</dbReference>
<dbReference type="Pfam" id="PF07995">
    <property type="entry name" value="GSDH"/>
    <property type="match status" value="1"/>
</dbReference>
<feature type="domain" description="Glucose/Sorbosone dehydrogenase" evidence="2">
    <location>
        <begin position="81"/>
        <end position="399"/>
    </location>
</feature>
<accession>A0AAW5Q8A9</accession>
<evidence type="ECO:0000256" key="1">
    <source>
        <dbReference type="SAM" id="SignalP"/>
    </source>
</evidence>
<sequence length="410" mass="42620">MPSSTFPRTLAGLAAAAAVTVAVPLTACAQSSLPGGSSGSIDTSLIPPGSLFPATPGIGAGEGVAVVEGPAVETETVMDGLTIPWDVVRAPEGTLLTGERGGRMVVQRPGEEQREIGIDLPGLFRQSESGLMGMAVDAGFAQNREIHVCWSRSLGGERDNRISTFAVDEDWTAMTKVRDTLTGIPLGATGLHSGCRLLTAPDGSIYIGTGDTFTGPAPQDPESLAGKNLHITPDGDPATGDSVVHTIGHRNIQGLAIHPDTGRIYSAEHGPDVDDEVNLLEPGGNYGWNPDVGGRYDQNVPMTDTARFPDAIEAVWSSGAPTLAPADIEFLGPEWGEWAGALAMANLKTQKLVLLRLSDDGRSVIDASVLLEGEFGRLRSLAPEPDGSLLVTTSDGDGRDSVFRVSPAGA</sequence>
<protein>
    <submittedName>
        <fullName evidence="3">PQQ-dependent sugar dehydrogenase</fullName>
    </submittedName>
</protein>
<dbReference type="AlphaFoldDB" id="A0AAW5Q8A9"/>
<evidence type="ECO:0000313" key="3">
    <source>
        <dbReference type="EMBL" id="MCT2118443.1"/>
    </source>
</evidence>
<feature type="chain" id="PRO_5043868279" evidence="1">
    <location>
        <begin position="30"/>
        <end position="410"/>
    </location>
</feature>
<dbReference type="Proteomes" id="UP001206890">
    <property type="component" value="Unassembled WGS sequence"/>
</dbReference>
<comment type="caution">
    <text evidence="3">The sequence shown here is derived from an EMBL/GenBank/DDBJ whole genome shotgun (WGS) entry which is preliminary data.</text>
</comment>
<organism evidence="3 4">
    <name type="scientific">Dietzia cinnamea</name>
    <dbReference type="NCBI Taxonomy" id="321318"/>
    <lineage>
        <taxon>Bacteria</taxon>
        <taxon>Bacillati</taxon>
        <taxon>Actinomycetota</taxon>
        <taxon>Actinomycetes</taxon>
        <taxon>Mycobacteriales</taxon>
        <taxon>Dietziaceae</taxon>
        <taxon>Dietzia</taxon>
    </lineage>
</organism>
<feature type="signal peptide" evidence="1">
    <location>
        <begin position="1"/>
        <end position="29"/>
    </location>
</feature>
<dbReference type="SUPFAM" id="SSF50952">
    <property type="entry name" value="Soluble quinoprotein glucose dehydrogenase"/>
    <property type="match status" value="1"/>
</dbReference>
<dbReference type="InterPro" id="IPR012938">
    <property type="entry name" value="Glc/Sorbosone_DH"/>
</dbReference>
<name>A0AAW5Q8A9_9ACTN</name>
<evidence type="ECO:0000259" key="2">
    <source>
        <dbReference type="Pfam" id="PF07995"/>
    </source>
</evidence>
<gene>
    <name evidence="3" type="ORF">M3D93_11900</name>
</gene>
<dbReference type="PANTHER" id="PTHR19328:SF13">
    <property type="entry name" value="HIPL1 PROTEIN"/>
    <property type="match status" value="1"/>
</dbReference>
<evidence type="ECO:0000313" key="4">
    <source>
        <dbReference type="Proteomes" id="UP001206890"/>
    </source>
</evidence>
<dbReference type="RefSeq" id="WP_070721932.1">
    <property type="nucleotide sequence ID" value="NZ_JALXLT010000010.1"/>
</dbReference>
<proteinExistence type="predicted"/>